<name>A0A4V3DF10_9SPHI</name>
<sequence>MKLNIRKYAKIICTGLLLSATVYATHAHGKSVGYAESYQLFGSESKDQGTDKMITNVKVMYNPVASQITTSFKLTKQNNVSIKLMDALGNEVLNLSNSPLDAGNHNLSFETEGKVSAGFYFVRVSSGTETVVKRISIR</sequence>
<dbReference type="Pfam" id="PF18962">
    <property type="entry name" value="Por_Secre_tail"/>
    <property type="match status" value="1"/>
</dbReference>
<dbReference type="EMBL" id="SNYV01000002">
    <property type="protein sequence ID" value="TDQ82598.1"/>
    <property type="molecule type" value="Genomic_DNA"/>
</dbReference>
<accession>A0A4V3DF10</accession>
<dbReference type="RefSeq" id="WP_133582600.1">
    <property type="nucleotide sequence ID" value="NZ_SNYV01000002.1"/>
</dbReference>
<dbReference type="InterPro" id="IPR026444">
    <property type="entry name" value="Secre_tail"/>
</dbReference>
<feature type="signal peptide" evidence="1">
    <location>
        <begin position="1"/>
        <end position="24"/>
    </location>
</feature>
<gene>
    <name evidence="3" type="ORF">CLV99_0173</name>
</gene>
<keyword evidence="1" id="KW-0732">Signal</keyword>
<evidence type="ECO:0000259" key="2">
    <source>
        <dbReference type="Pfam" id="PF18962"/>
    </source>
</evidence>
<keyword evidence="4" id="KW-1185">Reference proteome</keyword>
<comment type="caution">
    <text evidence="3">The sequence shown here is derived from an EMBL/GenBank/DDBJ whole genome shotgun (WGS) entry which is preliminary data.</text>
</comment>
<dbReference type="AlphaFoldDB" id="A0A4V3DF10"/>
<organism evidence="3 4">
    <name type="scientific">Sphingobacterium yanglingense</name>
    <dbReference type="NCBI Taxonomy" id="1437280"/>
    <lineage>
        <taxon>Bacteria</taxon>
        <taxon>Pseudomonadati</taxon>
        <taxon>Bacteroidota</taxon>
        <taxon>Sphingobacteriia</taxon>
        <taxon>Sphingobacteriales</taxon>
        <taxon>Sphingobacteriaceae</taxon>
        <taxon>Sphingobacterium</taxon>
    </lineage>
</organism>
<feature type="chain" id="PRO_5020990758" evidence="1">
    <location>
        <begin position="25"/>
        <end position="138"/>
    </location>
</feature>
<protein>
    <submittedName>
        <fullName evidence="3">Putative secreted protein (Por secretion system target)</fullName>
    </submittedName>
</protein>
<dbReference type="NCBIfam" id="TIGR04183">
    <property type="entry name" value="Por_Secre_tail"/>
    <property type="match status" value="1"/>
</dbReference>
<dbReference type="OrthoDB" id="1523755at2"/>
<proteinExistence type="predicted"/>
<evidence type="ECO:0000313" key="4">
    <source>
        <dbReference type="Proteomes" id="UP000295292"/>
    </source>
</evidence>
<evidence type="ECO:0000313" key="3">
    <source>
        <dbReference type="EMBL" id="TDQ82598.1"/>
    </source>
</evidence>
<feature type="domain" description="Secretion system C-terminal sorting" evidence="2">
    <location>
        <begin position="62"/>
        <end position="137"/>
    </location>
</feature>
<dbReference type="Proteomes" id="UP000295292">
    <property type="component" value="Unassembled WGS sequence"/>
</dbReference>
<dbReference type="Gene3D" id="2.60.40.4070">
    <property type="match status" value="1"/>
</dbReference>
<evidence type="ECO:0000256" key="1">
    <source>
        <dbReference type="SAM" id="SignalP"/>
    </source>
</evidence>
<reference evidence="3 4" key="1">
    <citation type="submission" date="2019-03" db="EMBL/GenBank/DDBJ databases">
        <title>Genomic Encyclopedia of Archaeal and Bacterial Type Strains, Phase II (KMG-II): from individual species to whole genera.</title>
        <authorList>
            <person name="Goeker M."/>
        </authorList>
    </citation>
    <scope>NUCLEOTIDE SEQUENCE [LARGE SCALE GENOMIC DNA]</scope>
    <source>
        <strain evidence="3 4">DSM 28353</strain>
    </source>
</reference>